<dbReference type="GO" id="GO:0015833">
    <property type="term" value="P:peptide transport"/>
    <property type="evidence" value="ECO:0007669"/>
    <property type="project" value="UniProtKB-KW"/>
</dbReference>
<keyword evidence="7 8" id="KW-0472">Membrane</keyword>
<dbReference type="PANTHER" id="PTHR23517">
    <property type="entry name" value="RESISTANCE PROTEIN MDTM, PUTATIVE-RELATED-RELATED"/>
    <property type="match status" value="1"/>
</dbReference>
<evidence type="ECO:0000256" key="3">
    <source>
        <dbReference type="ARBA" id="ARBA00022475"/>
    </source>
</evidence>
<dbReference type="eggNOG" id="COG3104">
    <property type="taxonomic scope" value="Bacteria"/>
</dbReference>
<evidence type="ECO:0000256" key="6">
    <source>
        <dbReference type="ARBA" id="ARBA00022989"/>
    </source>
</evidence>
<dbReference type="InterPro" id="IPR000109">
    <property type="entry name" value="POT_fam"/>
</dbReference>
<dbReference type="Proteomes" id="UP000054600">
    <property type="component" value="Unassembled WGS sequence"/>
</dbReference>
<name>A0A0W0Z0U6_9GAMM</name>
<feature type="domain" description="Major facilitator superfamily (MFS) profile" evidence="9">
    <location>
        <begin position="17"/>
        <end position="482"/>
    </location>
</feature>
<feature type="transmembrane region" description="Helical" evidence="8">
    <location>
        <begin position="316"/>
        <end position="336"/>
    </location>
</feature>
<feature type="transmembrane region" description="Helical" evidence="8">
    <location>
        <begin position="348"/>
        <end position="370"/>
    </location>
</feature>
<dbReference type="Gene3D" id="1.20.1250.20">
    <property type="entry name" value="MFS general substrate transporter like domains"/>
    <property type="match status" value="1"/>
</dbReference>
<feature type="transmembrane region" description="Helical" evidence="8">
    <location>
        <begin position="382"/>
        <end position="404"/>
    </location>
</feature>
<dbReference type="GO" id="GO:0005886">
    <property type="term" value="C:plasma membrane"/>
    <property type="evidence" value="ECO:0007669"/>
    <property type="project" value="UniProtKB-SubCell"/>
</dbReference>
<evidence type="ECO:0000259" key="9">
    <source>
        <dbReference type="PROSITE" id="PS50850"/>
    </source>
</evidence>
<gene>
    <name evidence="10" type="ORF">Lsha_0901</name>
</gene>
<feature type="transmembrane region" description="Helical" evidence="8">
    <location>
        <begin position="416"/>
        <end position="435"/>
    </location>
</feature>
<dbReference type="InterPro" id="IPR050171">
    <property type="entry name" value="MFS_Transporters"/>
</dbReference>
<dbReference type="GO" id="GO:1904680">
    <property type="term" value="F:peptide transmembrane transporter activity"/>
    <property type="evidence" value="ECO:0007669"/>
    <property type="project" value="InterPro"/>
</dbReference>
<protein>
    <submittedName>
        <fullName evidence="10">Peptide transport protein, POT family</fullName>
    </submittedName>
</protein>
<keyword evidence="11" id="KW-1185">Reference proteome</keyword>
<dbReference type="NCBIfam" id="TIGR00924">
    <property type="entry name" value="yjdL_sub1_fam"/>
    <property type="match status" value="1"/>
</dbReference>
<evidence type="ECO:0000256" key="8">
    <source>
        <dbReference type="SAM" id="Phobius"/>
    </source>
</evidence>
<reference evidence="10 11" key="1">
    <citation type="submission" date="2015-11" db="EMBL/GenBank/DDBJ databases">
        <title>Genomic analysis of 38 Legionella species identifies large and diverse effector repertoires.</title>
        <authorList>
            <person name="Burstein D."/>
            <person name="Amaro F."/>
            <person name="Zusman T."/>
            <person name="Lifshitz Z."/>
            <person name="Cohen O."/>
            <person name="Gilbert J.A."/>
            <person name="Pupko T."/>
            <person name="Shuman H.A."/>
            <person name="Segal G."/>
        </authorList>
    </citation>
    <scope>NUCLEOTIDE SEQUENCE [LARGE SCALE GENOMIC DNA]</scope>
    <source>
        <strain evidence="10 11">ATCC 49655</strain>
    </source>
</reference>
<evidence type="ECO:0000256" key="4">
    <source>
        <dbReference type="ARBA" id="ARBA00022692"/>
    </source>
</evidence>
<dbReference type="InterPro" id="IPR036259">
    <property type="entry name" value="MFS_trans_sf"/>
</dbReference>
<keyword evidence="6 8" id="KW-1133">Transmembrane helix</keyword>
<evidence type="ECO:0000256" key="5">
    <source>
        <dbReference type="ARBA" id="ARBA00022856"/>
    </source>
</evidence>
<feature type="transmembrane region" description="Helical" evidence="8">
    <location>
        <begin position="54"/>
        <end position="72"/>
    </location>
</feature>
<accession>A0A0W0Z0U6</accession>
<feature type="transmembrane region" description="Helical" evidence="8">
    <location>
        <begin position="215"/>
        <end position="233"/>
    </location>
</feature>
<dbReference type="PATRIC" id="fig|1122169.6.peg.1045"/>
<dbReference type="SUPFAM" id="SSF103473">
    <property type="entry name" value="MFS general substrate transporter"/>
    <property type="match status" value="1"/>
</dbReference>
<feature type="transmembrane region" description="Helical" evidence="8">
    <location>
        <begin position="20"/>
        <end position="42"/>
    </location>
</feature>
<feature type="transmembrane region" description="Helical" evidence="8">
    <location>
        <begin position="175"/>
        <end position="194"/>
    </location>
</feature>
<feature type="transmembrane region" description="Helical" evidence="8">
    <location>
        <begin position="150"/>
        <end position="169"/>
    </location>
</feature>
<dbReference type="AlphaFoldDB" id="A0A0W0Z0U6"/>
<feature type="transmembrane region" description="Helical" evidence="8">
    <location>
        <begin position="84"/>
        <end position="102"/>
    </location>
</feature>
<keyword evidence="5" id="KW-0571">Peptide transport</keyword>
<dbReference type="RefSeq" id="WP_040524316.1">
    <property type="nucleotide sequence ID" value="NZ_KB892426.1"/>
</dbReference>
<sequence>MSILGSKRGLWNTMPQGTIALFFIQVVSTLSFSVLYSTLVLYMKGKLGLPVSTANSIMGVFIAFNFALHLLGGFWGGRLLSNRSLFCVGMVAQVVGCILLSVGGVQYLYYGLAAFLTGSGLNVTCLNCMLTQRFAPDDTRRETAFLWNYAGMNIGFFIGFSLSGVFQISQNYQRLFLLSSLGNLIALLICLYCWHQLADRDTTYSRKAKQEQKKATGLGIGLILLLPLLLSQMLQYADWANKLVIVTGIAMLALIIYIAHQQSTKQAKDKILAFAVLMIVGTIFWMLYQIGPMGLTVFIDHNVQREYANWIIPPQWFQNINTVAIVIGGPLLGVLFHRLRAKGVSINIPSQFALALFFIGVAFAILPIGIAYANSQGMVNPGWIVACFILQSIGELLISPIGYAMIGALAPASLQGVMMGMWMLNTGVGATLSSYSSNLMIVDQQSNSPLLTNSGYSHVFLMLGLFAIASSFVLLVLIPKLRKLIQEKKYDSANDADMLVANGTSNPV</sequence>
<feature type="transmembrane region" description="Helical" evidence="8">
    <location>
        <begin position="455"/>
        <end position="478"/>
    </location>
</feature>
<feature type="transmembrane region" description="Helical" evidence="8">
    <location>
        <begin position="108"/>
        <end position="130"/>
    </location>
</feature>
<organism evidence="10 11">
    <name type="scientific">Legionella shakespearei DSM 23087</name>
    <dbReference type="NCBI Taxonomy" id="1122169"/>
    <lineage>
        <taxon>Bacteria</taxon>
        <taxon>Pseudomonadati</taxon>
        <taxon>Pseudomonadota</taxon>
        <taxon>Gammaproteobacteria</taxon>
        <taxon>Legionellales</taxon>
        <taxon>Legionellaceae</taxon>
        <taxon>Legionella</taxon>
    </lineage>
</organism>
<evidence type="ECO:0000256" key="1">
    <source>
        <dbReference type="ARBA" id="ARBA00004651"/>
    </source>
</evidence>
<dbReference type="EMBL" id="LNYW01000030">
    <property type="protein sequence ID" value="KTD62727.1"/>
    <property type="molecule type" value="Genomic_DNA"/>
</dbReference>
<evidence type="ECO:0000256" key="7">
    <source>
        <dbReference type="ARBA" id="ARBA00023136"/>
    </source>
</evidence>
<dbReference type="InterPro" id="IPR020846">
    <property type="entry name" value="MFS_dom"/>
</dbReference>
<dbReference type="InterPro" id="IPR005279">
    <property type="entry name" value="Dipep/tripep_permease"/>
</dbReference>
<keyword evidence="3" id="KW-1003">Cell membrane</keyword>
<keyword evidence="2" id="KW-0813">Transport</keyword>
<dbReference type="STRING" id="1122169.Lsha_0901"/>
<proteinExistence type="predicted"/>
<comment type="caution">
    <text evidence="10">The sequence shown here is derived from an EMBL/GenBank/DDBJ whole genome shotgun (WGS) entry which is preliminary data.</text>
</comment>
<feature type="transmembrane region" description="Helical" evidence="8">
    <location>
        <begin position="239"/>
        <end position="259"/>
    </location>
</feature>
<keyword evidence="4 8" id="KW-0812">Transmembrane</keyword>
<evidence type="ECO:0000313" key="11">
    <source>
        <dbReference type="Proteomes" id="UP000054600"/>
    </source>
</evidence>
<comment type="subcellular location">
    <subcellularLocation>
        <location evidence="1">Cell membrane</location>
        <topology evidence="1">Multi-pass membrane protein</topology>
    </subcellularLocation>
</comment>
<feature type="transmembrane region" description="Helical" evidence="8">
    <location>
        <begin position="271"/>
        <end position="288"/>
    </location>
</feature>
<dbReference type="OrthoDB" id="9772725at2"/>
<dbReference type="PROSITE" id="PS50850">
    <property type="entry name" value="MFS"/>
    <property type="match status" value="1"/>
</dbReference>
<keyword evidence="5" id="KW-0653">Protein transport</keyword>
<evidence type="ECO:0000313" key="10">
    <source>
        <dbReference type="EMBL" id="KTD62727.1"/>
    </source>
</evidence>
<evidence type="ECO:0000256" key="2">
    <source>
        <dbReference type="ARBA" id="ARBA00022448"/>
    </source>
</evidence>
<dbReference type="PANTHER" id="PTHR23517:SF15">
    <property type="entry name" value="PROTON-DEPENDENT OLIGOPEPTIDE FAMILY TRANSPORT PROTEIN"/>
    <property type="match status" value="1"/>
</dbReference>
<dbReference type="Pfam" id="PF00854">
    <property type="entry name" value="PTR2"/>
    <property type="match status" value="1"/>
</dbReference>